<sequence>MEVNIPGIEGIGSTLIYLVDQVRDDLSVYDIDFKTIPSTSEKTHGSLSHFHEFTIQIDPDRTQTCLTFFERLFGFQAKDEASLQLPGKHAASLRFVESSAEQHNTEFFSKITFKANENSPLRHQAFTNDDRAFAIEVI</sequence>
<dbReference type="RefSeq" id="WP_265217912.1">
    <property type="nucleotide sequence ID" value="NZ_JAPEUL010000006.1"/>
</dbReference>
<dbReference type="EMBL" id="JAPEUL010000006">
    <property type="protein sequence ID" value="MCW4628686.1"/>
    <property type="molecule type" value="Genomic_DNA"/>
</dbReference>
<organism evidence="1 2">
    <name type="scientific">Marinomonas rhodophyticola</name>
    <dbReference type="NCBI Taxonomy" id="2992803"/>
    <lineage>
        <taxon>Bacteria</taxon>
        <taxon>Pseudomonadati</taxon>
        <taxon>Pseudomonadota</taxon>
        <taxon>Gammaproteobacteria</taxon>
        <taxon>Oceanospirillales</taxon>
        <taxon>Oceanospirillaceae</taxon>
        <taxon>Marinomonas</taxon>
    </lineage>
</organism>
<accession>A0ABT3KDS1</accession>
<protein>
    <submittedName>
        <fullName evidence="1">Uncharacterized protein</fullName>
    </submittedName>
</protein>
<keyword evidence="2" id="KW-1185">Reference proteome</keyword>
<dbReference type="Pfam" id="PF14696">
    <property type="entry name" value="Glyoxalase_5"/>
    <property type="match status" value="1"/>
</dbReference>
<reference evidence="1" key="1">
    <citation type="submission" date="2022-11" db="EMBL/GenBank/DDBJ databases">
        <title>Marinomonas sp. nov., isolated from marine algae.</title>
        <authorList>
            <person name="Choi D.G."/>
            <person name="Kim J.M."/>
            <person name="Lee J.K."/>
            <person name="Baek J.H."/>
            <person name="Jeon C.O."/>
        </authorList>
    </citation>
    <scope>NUCLEOTIDE SEQUENCE</scope>
    <source>
        <strain evidence="1">KJ51-3</strain>
    </source>
</reference>
<proteinExistence type="predicted"/>
<evidence type="ECO:0000313" key="2">
    <source>
        <dbReference type="Proteomes" id="UP001431181"/>
    </source>
</evidence>
<name>A0ABT3KDS1_9GAMM</name>
<gene>
    <name evidence="1" type="ORF">ONZ52_06680</name>
</gene>
<evidence type="ECO:0000313" key="1">
    <source>
        <dbReference type="EMBL" id="MCW4628686.1"/>
    </source>
</evidence>
<dbReference type="Proteomes" id="UP001431181">
    <property type="component" value="Unassembled WGS sequence"/>
</dbReference>
<dbReference type="Gene3D" id="3.10.180.10">
    <property type="entry name" value="2,3-Dihydroxybiphenyl 1,2-Dioxygenase, domain 1"/>
    <property type="match status" value="1"/>
</dbReference>
<dbReference type="InterPro" id="IPR029068">
    <property type="entry name" value="Glyas_Bleomycin-R_OHBP_Dase"/>
</dbReference>
<comment type="caution">
    <text evidence="1">The sequence shown here is derived from an EMBL/GenBank/DDBJ whole genome shotgun (WGS) entry which is preliminary data.</text>
</comment>